<dbReference type="InterPro" id="IPR017985">
    <property type="entry name" value="MeTrfase_CN4_CS"/>
</dbReference>
<comment type="similarity">
    <text evidence="1">Belongs to the N(4)/N(6)-methyltransferase family. N(4) subfamily.</text>
</comment>
<evidence type="ECO:0000313" key="13">
    <source>
        <dbReference type="Proteomes" id="UP000605148"/>
    </source>
</evidence>
<evidence type="ECO:0000256" key="3">
    <source>
        <dbReference type="ARBA" id="ARBA00022679"/>
    </source>
</evidence>
<comment type="catalytic activity">
    <reaction evidence="7">
        <text>a 2'-deoxyadenosine in DNA + S-adenosyl-L-methionine = an N(6)-methyl-2'-deoxyadenosine in DNA + S-adenosyl-L-homocysteine + H(+)</text>
        <dbReference type="Rhea" id="RHEA:15197"/>
        <dbReference type="Rhea" id="RHEA-COMP:12418"/>
        <dbReference type="Rhea" id="RHEA-COMP:12419"/>
        <dbReference type="ChEBI" id="CHEBI:15378"/>
        <dbReference type="ChEBI" id="CHEBI:57856"/>
        <dbReference type="ChEBI" id="CHEBI:59789"/>
        <dbReference type="ChEBI" id="CHEBI:90615"/>
        <dbReference type="ChEBI" id="CHEBI:90616"/>
        <dbReference type="EC" id="2.1.1.72"/>
    </reaction>
</comment>
<evidence type="ECO:0000256" key="1">
    <source>
        <dbReference type="ARBA" id="ARBA00010203"/>
    </source>
</evidence>
<evidence type="ECO:0000256" key="2">
    <source>
        <dbReference type="ARBA" id="ARBA00022603"/>
    </source>
</evidence>
<evidence type="ECO:0000256" key="7">
    <source>
        <dbReference type="ARBA" id="ARBA00047942"/>
    </source>
</evidence>
<evidence type="ECO:0000256" key="6">
    <source>
        <dbReference type="ARBA" id="ARBA00023125"/>
    </source>
</evidence>
<proteinExistence type="inferred from homology"/>
<dbReference type="GO" id="GO:0009007">
    <property type="term" value="F:site-specific DNA-methyltransferase (adenine-specific) activity"/>
    <property type="evidence" value="ECO:0007669"/>
    <property type="project" value="UniProtKB-EC"/>
</dbReference>
<dbReference type="Gene3D" id="3.40.50.150">
    <property type="entry name" value="Vaccinia Virus protein VP39"/>
    <property type="match status" value="1"/>
</dbReference>
<organism evidence="12 13">
    <name type="scientific">Roseibium aquae</name>
    <dbReference type="NCBI Taxonomy" id="1323746"/>
    <lineage>
        <taxon>Bacteria</taxon>
        <taxon>Pseudomonadati</taxon>
        <taxon>Pseudomonadota</taxon>
        <taxon>Alphaproteobacteria</taxon>
        <taxon>Hyphomicrobiales</taxon>
        <taxon>Stappiaceae</taxon>
        <taxon>Roseibium</taxon>
    </lineage>
</organism>
<comment type="caution">
    <text evidence="12">The sequence shown here is derived from an EMBL/GenBank/DDBJ whole genome shotgun (WGS) entry which is preliminary data.</text>
</comment>
<dbReference type="GO" id="GO:0003677">
    <property type="term" value="F:DNA binding"/>
    <property type="evidence" value="ECO:0007669"/>
    <property type="project" value="UniProtKB-KW"/>
</dbReference>
<dbReference type="EC" id="2.1.1.-" evidence="9"/>
<protein>
    <recommendedName>
        <fullName evidence="9">Methyltransferase</fullName>
        <ecNumber evidence="9">2.1.1.-</ecNumber>
    </recommendedName>
</protein>
<dbReference type="GO" id="GO:0032259">
    <property type="term" value="P:methylation"/>
    <property type="evidence" value="ECO:0007669"/>
    <property type="project" value="UniProtKB-KW"/>
</dbReference>
<dbReference type="Pfam" id="PF01555">
    <property type="entry name" value="N6_N4_Mtase"/>
    <property type="match status" value="1"/>
</dbReference>
<evidence type="ECO:0000256" key="9">
    <source>
        <dbReference type="RuleBase" id="RU362026"/>
    </source>
</evidence>
<dbReference type="InterPro" id="IPR002941">
    <property type="entry name" value="DNA_methylase_N4/N6"/>
</dbReference>
<dbReference type="GO" id="GO:0009307">
    <property type="term" value="P:DNA restriction-modification system"/>
    <property type="evidence" value="ECO:0007669"/>
    <property type="project" value="UniProtKB-KW"/>
</dbReference>
<dbReference type="InterPro" id="IPR029063">
    <property type="entry name" value="SAM-dependent_MTases_sf"/>
</dbReference>
<keyword evidence="13" id="KW-1185">Reference proteome</keyword>
<keyword evidence="3" id="KW-0808">Transferase</keyword>
<evidence type="ECO:0000256" key="8">
    <source>
        <dbReference type="ARBA" id="ARBA00049120"/>
    </source>
</evidence>
<evidence type="ECO:0000256" key="4">
    <source>
        <dbReference type="ARBA" id="ARBA00022691"/>
    </source>
</evidence>
<gene>
    <name evidence="12" type="ORF">GCM10011316_29010</name>
</gene>
<reference evidence="12" key="2">
    <citation type="submission" date="2020-09" db="EMBL/GenBank/DDBJ databases">
        <authorList>
            <person name="Sun Q."/>
            <person name="Zhou Y."/>
        </authorList>
    </citation>
    <scope>NUCLEOTIDE SEQUENCE</scope>
    <source>
        <strain evidence="12">CGMCC 1.12426</strain>
    </source>
</reference>
<keyword evidence="2" id="KW-0489">Methyltransferase</keyword>
<reference evidence="12" key="1">
    <citation type="journal article" date="2014" name="Int. J. Syst. Evol. Microbiol.">
        <title>Complete genome sequence of Corynebacterium casei LMG S-19264T (=DSM 44701T), isolated from a smear-ripened cheese.</title>
        <authorList>
            <consortium name="US DOE Joint Genome Institute (JGI-PGF)"/>
            <person name="Walter F."/>
            <person name="Albersmeier A."/>
            <person name="Kalinowski J."/>
            <person name="Ruckert C."/>
        </authorList>
    </citation>
    <scope>NUCLEOTIDE SEQUENCE</scope>
    <source>
        <strain evidence="12">CGMCC 1.12426</strain>
    </source>
</reference>
<evidence type="ECO:0000256" key="10">
    <source>
        <dbReference type="SAM" id="MobiDB-lite"/>
    </source>
</evidence>
<evidence type="ECO:0000313" key="12">
    <source>
        <dbReference type="EMBL" id="GGB55123.1"/>
    </source>
</evidence>
<dbReference type="OrthoDB" id="9773571at2"/>
<dbReference type="Proteomes" id="UP000605148">
    <property type="component" value="Unassembled WGS sequence"/>
</dbReference>
<feature type="region of interest" description="Disordered" evidence="10">
    <location>
        <begin position="1"/>
        <end position="20"/>
    </location>
</feature>
<name>A0A916TLR5_9HYPH</name>
<dbReference type="GO" id="GO:0015667">
    <property type="term" value="F:site-specific DNA-methyltransferase (cytosine-N4-specific) activity"/>
    <property type="evidence" value="ECO:0007669"/>
    <property type="project" value="UniProtKB-EC"/>
</dbReference>
<evidence type="ECO:0000259" key="11">
    <source>
        <dbReference type="Pfam" id="PF01555"/>
    </source>
</evidence>
<accession>A0A916TLR5</accession>
<keyword evidence="5" id="KW-0680">Restriction system</keyword>
<keyword evidence="6" id="KW-0238">DNA-binding</keyword>
<dbReference type="PROSITE" id="PS00093">
    <property type="entry name" value="N4_MTASE"/>
    <property type="match status" value="1"/>
</dbReference>
<dbReference type="EMBL" id="BMFA01000008">
    <property type="protein sequence ID" value="GGB55123.1"/>
    <property type="molecule type" value="Genomic_DNA"/>
</dbReference>
<dbReference type="PRINTS" id="PR00508">
    <property type="entry name" value="S21N4MTFRASE"/>
</dbReference>
<comment type="catalytic activity">
    <reaction evidence="8">
        <text>a 2'-deoxycytidine in DNA + S-adenosyl-L-methionine = an N(4)-methyl-2'-deoxycytidine in DNA + S-adenosyl-L-homocysteine + H(+)</text>
        <dbReference type="Rhea" id="RHEA:16857"/>
        <dbReference type="Rhea" id="RHEA-COMP:11369"/>
        <dbReference type="Rhea" id="RHEA-COMP:13674"/>
        <dbReference type="ChEBI" id="CHEBI:15378"/>
        <dbReference type="ChEBI" id="CHEBI:57856"/>
        <dbReference type="ChEBI" id="CHEBI:59789"/>
        <dbReference type="ChEBI" id="CHEBI:85452"/>
        <dbReference type="ChEBI" id="CHEBI:137933"/>
        <dbReference type="EC" id="2.1.1.113"/>
    </reaction>
</comment>
<dbReference type="GO" id="GO:0008170">
    <property type="term" value="F:N-methyltransferase activity"/>
    <property type="evidence" value="ECO:0007669"/>
    <property type="project" value="InterPro"/>
</dbReference>
<keyword evidence="4" id="KW-0949">S-adenosyl-L-methionine</keyword>
<evidence type="ECO:0000256" key="5">
    <source>
        <dbReference type="ARBA" id="ARBA00022747"/>
    </source>
</evidence>
<sequence>MDTKSSNSKHSTIGNDPATDTQKSYDRFAYVSKAGHFAGLMHGDSATMLKSLPNNVFNVAVTSPPYFWVRDYGYDDQLGHEETVDDYVDALMGVFDEVKRTLHPEGVFFLNIGDTYYSGNGQPHGSDPKCSSRNFFRKKVRPVDVSGWDIPKKSMIGIPWKVAFEMQQRGWTLRSSIIWNRCNAFVEPTARDRPYRQYEFVFMFSKSRFYSFDRSKLVEEDVWNIPIERNRRAKHNAAFPSELVRRCVEVASPPNGHVLDPFVGSGTSVLTSMAHHRNVVGIDMGDDYIDYVQGAIESEGYHSSSWGDLVESLQKPSPLWDEWAGNRQNFRKPGTAKKV</sequence>
<dbReference type="RefSeq" id="WP_150497759.1">
    <property type="nucleotide sequence ID" value="NZ_BMFA01000008.1"/>
</dbReference>
<dbReference type="AlphaFoldDB" id="A0A916TLR5"/>
<feature type="domain" description="DNA methylase N-4/N-6" evidence="11">
    <location>
        <begin position="58"/>
        <end position="292"/>
    </location>
</feature>
<dbReference type="SUPFAM" id="SSF53335">
    <property type="entry name" value="S-adenosyl-L-methionine-dependent methyltransferases"/>
    <property type="match status" value="1"/>
</dbReference>
<dbReference type="InterPro" id="IPR001091">
    <property type="entry name" value="RM_Methyltransferase"/>
</dbReference>